<dbReference type="SUPFAM" id="SSF54909">
    <property type="entry name" value="Dimeric alpha+beta barrel"/>
    <property type="match status" value="2"/>
</dbReference>
<gene>
    <name evidence="1" type="ORF">B0H17DRAFT_1032885</name>
</gene>
<dbReference type="Gene3D" id="3.30.70.100">
    <property type="match status" value="2"/>
</dbReference>
<dbReference type="EMBL" id="JARKIE010000005">
    <property type="protein sequence ID" value="KAJ7707497.1"/>
    <property type="molecule type" value="Genomic_DNA"/>
</dbReference>
<comment type="caution">
    <text evidence="1">The sequence shown here is derived from an EMBL/GenBank/DDBJ whole genome shotgun (WGS) entry which is preliminary data.</text>
</comment>
<organism evidence="1 2">
    <name type="scientific">Mycena rosella</name>
    <name type="common">Pink bonnet</name>
    <name type="synonym">Agaricus rosellus</name>
    <dbReference type="NCBI Taxonomy" id="1033263"/>
    <lineage>
        <taxon>Eukaryota</taxon>
        <taxon>Fungi</taxon>
        <taxon>Dikarya</taxon>
        <taxon>Basidiomycota</taxon>
        <taxon>Agaricomycotina</taxon>
        <taxon>Agaricomycetes</taxon>
        <taxon>Agaricomycetidae</taxon>
        <taxon>Agaricales</taxon>
        <taxon>Marasmiineae</taxon>
        <taxon>Mycenaceae</taxon>
        <taxon>Mycena</taxon>
    </lineage>
</organism>
<proteinExistence type="predicted"/>
<reference evidence="1" key="1">
    <citation type="submission" date="2023-03" db="EMBL/GenBank/DDBJ databases">
        <title>Massive genome expansion in bonnet fungi (Mycena s.s.) driven by repeated elements and novel gene families across ecological guilds.</title>
        <authorList>
            <consortium name="Lawrence Berkeley National Laboratory"/>
            <person name="Harder C.B."/>
            <person name="Miyauchi S."/>
            <person name="Viragh M."/>
            <person name="Kuo A."/>
            <person name="Thoen E."/>
            <person name="Andreopoulos B."/>
            <person name="Lu D."/>
            <person name="Skrede I."/>
            <person name="Drula E."/>
            <person name="Henrissat B."/>
            <person name="Morin E."/>
            <person name="Kohler A."/>
            <person name="Barry K."/>
            <person name="LaButti K."/>
            <person name="Morin E."/>
            <person name="Salamov A."/>
            <person name="Lipzen A."/>
            <person name="Mereny Z."/>
            <person name="Hegedus B."/>
            <person name="Baldrian P."/>
            <person name="Stursova M."/>
            <person name="Weitz H."/>
            <person name="Taylor A."/>
            <person name="Grigoriev I.V."/>
            <person name="Nagy L.G."/>
            <person name="Martin F."/>
            <person name="Kauserud H."/>
        </authorList>
    </citation>
    <scope>NUCLEOTIDE SEQUENCE</scope>
    <source>
        <strain evidence="1">CBHHK067</strain>
    </source>
</reference>
<keyword evidence="2" id="KW-1185">Reference proteome</keyword>
<dbReference type="AlphaFoldDB" id="A0AAD7GXW8"/>
<protein>
    <recommendedName>
        <fullName evidence="3">ABM domain-containing protein</fullName>
    </recommendedName>
</protein>
<dbReference type="InterPro" id="IPR011008">
    <property type="entry name" value="Dimeric_a/b-barrel"/>
</dbReference>
<dbReference type="Proteomes" id="UP001221757">
    <property type="component" value="Unassembled WGS sequence"/>
</dbReference>
<accession>A0AAD7GXW8</accession>
<name>A0AAD7GXW8_MYCRO</name>
<sequence>MPSSEVSLALFVPLISKGDKVTDVAQFLGAGYDLVQAEPETIQWFGIKYADHAPPTFAILDTFRAEGGRAAHLGGKVAEALMANAPALLAAGPEIAQPNVLANKVVEGDKSRTAGLGNGLRVMLTAKPEKVQAVKEFLIGALPLVEAEKETLVWYALEFPGTNGFAIVDFFAGESGRNAHLSGKVAEALFANADALLASPPDIVKFDVVAASVKV</sequence>
<evidence type="ECO:0000313" key="1">
    <source>
        <dbReference type="EMBL" id="KAJ7707497.1"/>
    </source>
</evidence>
<evidence type="ECO:0008006" key="3">
    <source>
        <dbReference type="Google" id="ProtNLM"/>
    </source>
</evidence>
<evidence type="ECO:0000313" key="2">
    <source>
        <dbReference type="Proteomes" id="UP001221757"/>
    </source>
</evidence>